<evidence type="ECO:0000259" key="1">
    <source>
        <dbReference type="Pfam" id="PF07905"/>
    </source>
</evidence>
<proteinExistence type="predicted"/>
<evidence type="ECO:0000313" key="4">
    <source>
        <dbReference type="Proteomes" id="UP000219252"/>
    </source>
</evidence>
<sequence length="523" mass="61419">MTHSLQMEDVLKNKHFARAEVIAGSNGLSNLVKWVHILETYHVEKLLKGQELVLTTGVSIKQDTEKFLLFVEGLIKAKSAGLCIEYGEYIQSIPEEVIDLANKHQFPIIVFHEIVAFVEITQELHSLIINQQYLMISKLEKYAQQLNKETLSTQTPSHLMKMMYQYLKVQTILKIEGQEPLFIPNLSQQQRSSLLKKIEYHSEDSCFISQSIHLFEHPYAEIMLYSEEKAITEFESLILDRTATALGELLIRNLYVEEKKGIEDAKWLEEWLEGKHLKEAIDQFILSQWTSYVPKGCTVVLTSISEMKRNQQLDKTYLKLYCKSIFEQYGFYSFVVEKNKFLNFILLNKREQSSMKDRIYESLKKIEQSDLITNQDAFHFKFVVGKLVDQVHHIGESYQSALDALYISRKIKTSSYFYDDLHLYRLIYQMQMHTDLHEMVNEYLQPLIEYDEKNNGQLIDTLEVYLQTNGSKQETAKRLFIVRQTLYHRIRKIESLIGEDFMDGEKRLVLEFMLLSRKFMANV</sequence>
<reference evidence="4" key="1">
    <citation type="submission" date="2017-08" db="EMBL/GenBank/DDBJ databases">
        <authorList>
            <person name="Varghese N."/>
            <person name="Submissions S."/>
        </authorList>
    </citation>
    <scope>NUCLEOTIDE SEQUENCE [LARGE SCALE GENOMIC DNA]</scope>
    <source>
        <strain evidence="4">JC23</strain>
    </source>
</reference>
<dbReference type="InterPro" id="IPR051448">
    <property type="entry name" value="CdaR-like_regulators"/>
</dbReference>
<dbReference type="InterPro" id="IPR025736">
    <property type="entry name" value="PucR_C-HTH_dom"/>
</dbReference>
<organism evidence="3 4">
    <name type="scientific">Ureibacillus acetophenoni</name>
    <dbReference type="NCBI Taxonomy" id="614649"/>
    <lineage>
        <taxon>Bacteria</taxon>
        <taxon>Bacillati</taxon>
        <taxon>Bacillota</taxon>
        <taxon>Bacilli</taxon>
        <taxon>Bacillales</taxon>
        <taxon>Caryophanaceae</taxon>
        <taxon>Ureibacillus</taxon>
    </lineage>
</organism>
<dbReference type="RefSeq" id="WP_235864493.1">
    <property type="nucleotide sequence ID" value="NZ_OBQC01000001.1"/>
</dbReference>
<feature type="domain" description="PucR C-terminal helix-turn-helix" evidence="2">
    <location>
        <begin position="458"/>
        <end position="514"/>
    </location>
</feature>
<dbReference type="InterPro" id="IPR042070">
    <property type="entry name" value="PucR_C-HTH_sf"/>
</dbReference>
<accession>A0A285U2G7</accession>
<evidence type="ECO:0000259" key="2">
    <source>
        <dbReference type="Pfam" id="PF13556"/>
    </source>
</evidence>
<dbReference type="Pfam" id="PF13556">
    <property type="entry name" value="HTH_30"/>
    <property type="match status" value="1"/>
</dbReference>
<protein>
    <submittedName>
        <fullName evidence="3">CdaR family transcriptional regulator</fullName>
    </submittedName>
</protein>
<dbReference type="InterPro" id="IPR012914">
    <property type="entry name" value="PucR_dom"/>
</dbReference>
<dbReference type="Pfam" id="PF07905">
    <property type="entry name" value="PucR"/>
    <property type="match status" value="1"/>
</dbReference>
<keyword evidence="4" id="KW-1185">Reference proteome</keyword>
<dbReference type="AlphaFoldDB" id="A0A285U2G7"/>
<dbReference type="EMBL" id="OBQC01000001">
    <property type="protein sequence ID" value="SOC34696.1"/>
    <property type="molecule type" value="Genomic_DNA"/>
</dbReference>
<gene>
    <name evidence="3" type="ORF">SAMN05877842_10132</name>
</gene>
<evidence type="ECO:0000313" key="3">
    <source>
        <dbReference type="EMBL" id="SOC34696.1"/>
    </source>
</evidence>
<name>A0A285U2G7_9BACL</name>
<dbReference type="Gene3D" id="1.10.10.2840">
    <property type="entry name" value="PucR C-terminal helix-turn-helix domain"/>
    <property type="match status" value="1"/>
</dbReference>
<dbReference type="PANTHER" id="PTHR33744">
    <property type="entry name" value="CARBOHYDRATE DIACID REGULATOR"/>
    <property type="match status" value="1"/>
</dbReference>
<dbReference type="Proteomes" id="UP000219252">
    <property type="component" value="Unassembled WGS sequence"/>
</dbReference>
<feature type="domain" description="Purine catabolism PurC-like" evidence="1">
    <location>
        <begin position="9"/>
        <end position="128"/>
    </location>
</feature>